<dbReference type="PANTHER" id="PTHR36154">
    <property type="entry name" value="DNA-BINDING TRANSCRIPTIONAL ACTIVATOR ALPA"/>
    <property type="match status" value="1"/>
</dbReference>
<proteinExistence type="predicted"/>
<gene>
    <name evidence="1" type="ORF">ACFQ5P_09145</name>
</gene>
<dbReference type="RefSeq" id="WP_131577682.1">
    <property type="nucleotide sequence ID" value="NZ_CBCSAJ010000131.1"/>
</dbReference>
<evidence type="ECO:0000313" key="2">
    <source>
        <dbReference type="Proteomes" id="UP001597302"/>
    </source>
</evidence>
<comment type="caution">
    <text evidence="1">The sequence shown here is derived from an EMBL/GenBank/DDBJ whole genome shotgun (WGS) entry which is preliminary data.</text>
</comment>
<organism evidence="1 2">
    <name type="scientific">Paracoccus nototheniae</name>
    <dbReference type="NCBI Taxonomy" id="2489002"/>
    <lineage>
        <taxon>Bacteria</taxon>
        <taxon>Pseudomonadati</taxon>
        <taxon>Pseudomonadota</taxon>
        <taxon>Alphaproteobacteria</taxon>
        <taxon>Rhodobacterales</taxon>
        <taxon>Paracoccaceae</taxon>
        <taxon>Paracoccus</taxon>
    </lineage>
</organism>
<sequence length="60" mass="6925">MANRYIRRTEVEDLTGLSRSTIYRMMDAGQFPRPIRLTQKAVGWKETDIAAWLESRPVAA</sequence>
<dbReference type="PANTHER" id="PTHR36154:SF1">
    <property type="entry name" value="DNA-BINDING TRANSCRIPTIONAL ACTIVATOR ALPA"/>
    <property type="match status" value="1"/>
</dbReference>
<name>A0ABW4DUN7_9RHOB</name>
<dbReference type="Pfam" id="PF05930">
    <property type="entry name" value="Phage_AlpA"/>
    <property type="match status" value="1"/>
</dbReference>
<dbReference type="Proteomes" id="UP001597302">
    <property type="component" value="Unassembled WGS sequence"/>
</dbReference>
<keyword evidence="2" id="KW-1185">Reference proteome</keyword>
<dbReference type="EMBL" id="JBHTOQ010000020">
    <property type="protein sequence ID" value="MFD1481462.1"/>
    <property type="molecule type" value="Genomic_DNA"/>
</dbReference>
<protein>
    <submittedName>
        <fullName evidence="1">Helix-turn-helix transcriptional regulator</fullName>
    </submittedName>
</protein>
<evidence type="ECO:0000313" key="1">
    <source>
        <dbReference type="EMBL" id="MFD1481462.1"/>
    </source>
</evidence>
<dbReference type="Gene3D" id="1.10.238.160">
    <property type="match status" value="1"/>
</dbReference>
<dbReference type="SUPFAM" id="SSF46955">
    <property type="entry name" value="Putative DNA-binding domain"/>
    <property type="match status" value="1"/>
</dbReference>
<accession>A0ABW4DUN7</accession>
<dbReference type="InterPro" id="IPR009061">
    <property type="entry name" value="DNA-bd_dom_put_sf"/>
</dbReference>
<dbReference type="InterPro" id="IPR052931">
    <property type="entry name" value="Prophage_regulatory_activator"/>
</dbReference>
<dbReference type="InterPro" id="IPR010260">
    <property type="entry name" value="AlpA"/>
</dbReference>
<reference evidence="2" key="1">
    <citation type="journal article" date="2019" name="Int. J. Syst. Evol. Microbiol.">
        <title>The Global Catalogue of Microorganisms (GCM) 10K type strain sequencing project: providing services to taxonomists for standard genome sequencing and annotation.</title>
        <authorList>
            <consortium name="The Broad Institute Genomics Platform"/>
            <consortium name="The Broad Institute Genome Sequencing Center for Infectious Disease"/>
            <person name="Wu L."/>
            <person name="Ma J."/>
        </authorList>
    </citation>
    <scope>NUCLEOTIDE SEQUENCE [LARGE SCALE GENOMIC DNA]</scope>
    <source>
        <strain evidence="2">CCM 8875</strain>
    </source>
</reference>